<dbReference type="EMBL" id="PDUG01000003">
    <property type="protein sequence ID" value="PIC39451.1"/>
    <property type="molecule type" value="Genomic_DNA"/>
</dbReference>
<dbReference type="PANTHER" id="PTHR22899">
    <property type="entry name" value="CYCLIN-RELATED F-BOX FAMILY"/>
    <property type="match status" value="1"/>
</dbReference>
<comment type="caution">
    <text evidence="2">The sequence shown here is derived from an EMBL/GenBank/DDBJ whole genome shotgun (WGS) entry which is preliminary data.</text>
</comment>
<name>A0A2G5UJD9_9PELO</name>
<reference evidence="3" key="1">
    <citation type="submission" date="2017-10" db="EMBL/GenBank/DDBJ databases">
        <title>Rapid genome shrinkage in a self-fertile nematode reveals novel sperm competition proteins.</title>
        <authorList>
            <person name="Yin D."/>
            <person name="Schwarz E.M."/>
            <person name="Thomas C.G."/>
            <person name="Felde R.L."/>
            <person name="Korf I.F."/>
            <person name="Cutter A.D."/>
            <person name="Schartner C.M."/>
            <person name="Ralston E.J."/>
            <person name="Meyer B.J."/>
            <person name="Haag E.S."/>
        </authorList>
    </citation>
    <scope>NUCLEOTIDE SEQUENCE [LARGE SCALE GENOMIC DNA]</scope>
    <source>
        <strain evidence="3">JU1422</strain>
    </source>
</reference>
<dbReference type="InterPro" id="IPR001810">
    <property type="entry name" value="F-box_dom"/>
</dbReference>
<protein>
    <recommendedName>
        <fullName evidence="1">F-box domain-containing protein</fullName>
    </recommendedName>
</protein>
<dbReference type="Pfam" id="PF00646">
    <property type="entry name" value="F-box"/>
    <property type="match status" value="1"/>
</dbReference>
<dbReference type="Pfam" id="PF07735">
    <property type="entry name" value="FBA_2"/>
    <property type="match status" value="1"/>
</dbReference>
<dbReference type="AlphaFoldDB" id="A0A2G5UJD9"/>
<evidence type="ECO:0000259" key="1">
    <source>
        <dbReference type="PROSITE" id="PS50181"/>
    </source>
</evidence>
<keyword evidence="3" id="KW-1185">Reference proteome</keyword>
<accession>A0A2G5UJD9</accession>
<gene>
    <name evidence="2" type="primary">Cnig_chr_III.g11133</name>
    <name evidence="2" type="ORF">B9Z55_011133</name>
</gene>
<feature type="domain" description="F-box" evidence="1">
    <location>
        <begin position="5"/>
        <end position="52"/>
    </location>
</feature>
<proteinExistence type="predicted"/>
<dbReference type="InterPro" id="IPR053222">
    <property type="entry name" value="Zygotic_Embryogenesis-Asso"/>
</dbReference>
<evidence type="ECO:0000313" key="2">
    <source>
        <dbReference type="EMBL" id="PIC39451.1"/>
    </source>
</evidence>
<sequence>MNNRRFPLQRLPNDVCSEVLKTMEHPEIIAYSLTSKKALSLVQSLRLPLRNARIRINKWPDIQLDFGHISVLFKFKMGKNGKEMKRIADIPRKIYVSTVTLSQEFRPKIESKAFTCSNPRMAVGEWIRLICSIFRFECYEAHFSLRSMRYDVQSLRNTFPKLRKVIIFGSFRNEANDKYIQNAQTILRVFSPYVENVHLCRIPLQENFSIQHIGMVNLKELKLYAPRNMKLSDLSILNVKRCVILESHFSLRDLNRFFKLWRKGSYPKLKYLLVHGKTIADWNVLMRGLNAAEEEAEGDEKKYIIQNCYGIRARIEPLNLPFVVNFRFIVCN</sequence>
<evidence type="ECO:0000313" key="3">
    <source>
        <dbReference type="Proteomes" id="UP000230233"/>
    </source>
</evidence>
<dbReference type="PROSITE" id="PS50181">
    <property type="entry name" value="FBOX"/>
    <property type="match status" value="1"/>
</dbReference>
<dbReference type="InterPro" id="IPR012885">
    <property type="entry name" value="F-box_Sdz-33"/>
</dbReference>
<dbReference type="Proteomes" id="UP000230233">
    <property type="component" value="Chromosome III"/>
</dbReference>
<dbReference type="PANTHER" id="PTHR22899:SF0">
    <property type="entry name" value="F-BOX ASSOCIATED DOMAIN-CONTAINING PROTEIN-RELATED"/>
    <property type="match status" value="1"/>
</dbReference>
<organism evidence="2 3">
    <name type="scientific">Caenorhabditis nigoni</name>
    <dbReference type="NCBI Taxonomy" id="1611254"/>
    <lineage>
        <taxon>Eukaryota</taxon>
        <taxon>Metazoa</taxon>
        <taxon>Ecdysozoa</taxon>
        <taxon>Nematoda</taxon>
        <taxon>Chromadorea</taxon>
        <taxon>Rhabditida</taxon>
        <taxon>Rhabditina</taxon>
        <taxon>Rhabditomorpha</taxon>
        <taxon>Rhabditoidea</taxon>
        <taxon>Rhabditidae</taxon>
        <taxon>Peloderinae</taxon>
        <taxon>Caenorhabditis</taxon>
    </lineage>
</organism>